<comment type="caution">
    <text evidence="22">The sequence shown here is derived from an EMBL/GenBank/DDBJ whole genome shotgun (WGS) entry which is preliminary data.</text>
</comment>
<protein>
    <recommendedName>
        <fullName evidence="2">protein kinase C</fullName>
        <ecNumber evidence="2">2.7.11.13</ecNumber>
    </recommendedName>
</protein>
<dbReference type="InterPro" id="IPR000961">
    <property type="entry name" value="AGC-kinase_C"/>
</dbReference>
<dbReference type="InterPro" id="IPR035892">
    <property type="entry name" value="C2_domain_sf"/>
</dbReference>
<evidence type="ECO:0000259" key="18">
    <source>
        <dbReference type="PROSITE" id="PS50004"/>
    </source>
</evidence>
<dbReference type="Gene3D" id="3.30.60.20">
    <property type="match status" value="2"/>
</dbReference>
<dbReference type="SMART" id="SM00109">
    <property type="entry name" value="C1"/>
    <property type="match status" value="2"/>
</dbReference>
<keyword evidence="8 16" id="KW-0547">Nucleotide-binding</keyword>
<dbReference type="EC" id="2.7.11.13" evidence="2"/>
<dbReference type="FunFam" id="3.30.60.20:FF:000063">
    <property type="entry name" value="Protein kinase C"/>
    <property type="match status" value="1"/>
</dbReference>
<keyword evidence="11" id="KW-0862">Zinc</keyword>
<dbReference type="InterPro" id="IPR000008">
    <property type="entry name" value="C2_dom"/>
</dbReference>
<dbReference type="CDD" id="cd04014">
    <property type="entry name" value="C2_PKC_epsilon"/>
    <property type="match status" value="2"/>
</dbReference>
<dbReference type="CDD" id="cd20838">
    <property type="entry name" value="C1_nPKC_epsilon-like_rpt2"/>
    <property type="match status" value="1"/>
</dbReference>
<dbReference type="PANTHER" id="PTHR24351">
    <property type="entry name" value="RIBOSOMAL PROTEIN S6 KINASE"/>
    <property type="match status" value="1"/>
</dbReference>
<dbReference type="InterPro" id="IPR011009">
    <property type="entry name" value="Kinase-like_dom_sf"/>
</dbReference>
<dbReference type="SUPFAM" id="SSF49562">
    <property type="entry name" value="C2 domain (Calcium/lipid-binding domain, CaLB)"/>
    <property type="match status" value="2"/>
</dbReference>
<evidence type="ECO:0000313" key="23">
    <source>
        <dbReference type="Proteomes" id="UP000719412"/>
    </source>
</evidence>
<evidence type="ECO:0000256" key="17">
    <source>
        <dbReference type="SAM" id="MobiDB-lite"/>
    </source>
</evidence>
<evidence type="ECO:0000313" key="22">
    <source>
        <dbReference type="EMBL" id="KAH0811793.1"/>
    </source>
</evidence>
<dbReference type="FunFam" id="3.30.200.20:FF:000080">
    <property type="entry name" value="Protein kinase C"/>
    <property type="match status" value="1"/>
</dbReference>
<gene>
    <name evidence="22" type="ORF">GEV33_011001</name>
</gene>
<evidence type="ECO:0000256" key="8">
    <source>
        <dbReference type="ARBA" id="ARBA00022741"/>
    </source>
</evidence>
<keyword evidence="23" id="KW-1185">Reference proteome</keyword>
<dbReference type="EMBL" id="JABDTM020026546">
    <property type="protein sequence ID" value="KAH0811793.1"/>
    <property type="molecule type" value="Genomic_DNA"/>
</dbReference>
<evidence type="ECO:0000256" key="9">
    <source>
        <dbReference type="ARBA" id="ARBA00022771"/>
    </source>
</evidence>
<dbReference type="Proteomes" id="UP000719412">
    <property type="component" value="Unassembled WGS sequence"/>
</dbReference>
<dbReference type="InterPro" id="IPR000719">
    <property type="entry name" value="Prot_kinase_dom"/>
</dbReference>
<dbReference type="PROSITE" id="PS51285">
    <property type="entry name" value="AGC_KINASE_CTER"/>
    <property type="match status" value="1"/>
</dbReference>
<feature type="domain" description="C2" evidence="18">
    <location>
        <begin position="105"/>
        <end position="238"/>
    </location>
</feature>
<dbReference type="InterPro" id="IPR020454">
    <property type="entry name" value="DAG/PE-bd"/>
</dbReference>
<keyword evidence="3" id="KW-0723">Serine/threonine-protein kinase</keyword>
<evidence type="ECO:0000256" key="7">
    <source>
        <dbReference type="ARBA" id="ARBA00022737"/>
    </source>
</evidence>
<dbReference type="GO" id="GO:0008270">
    <property type="term" value="F:zinc ion binding"/>
    <property type="evidence" value="ECO:0007669"/>
    <property type="project" value="UniProtKB-KW"/>
</dbReference>
<evidence type="ECO:0000256" key="1">
    <source>
        <dbReference type="ARBA" id="ARBA00005490"/>
    </source>
</evidence>
<dbReference type="SMART" id="SM00133">
    <property type="entry name" value="S_TK_X"/>
    <property type="match status" value="1"/>
</dbReference>
<dbReference type="CDD" id="cd20835">
    <property type="entry name" value="C1_nPKC_epsilon-like_rpt1"/>
    <property type="match status" value="1"/>
</dbReference>
<evidence type="ECO:0000256" key="12">
    <source>
        <dbReference type="ARBA" id="ARBA00022840"/>
    </source>
</evidence>
<dbReference type="PROSITE" id="PS50011">
    <property type="entry name" value="PROTEIN_KINASE_DOM"/>
    <property type="match status" value="1"/>
</dbReference>
<dbReference type="PROSITE" id="PS00479">
    <property type="entry name" value="ZF_DAG_PE_1"/>
    <property type="match status" value="1"/>
</dbReference>
<feature type="binding site" evidence="16">
    <location>
        <position position="512"/>
    </location>
    <ligand>
        <name>ATP</name>
        <dbReference type="ChEBI" id="CHEBI:30616"/>
    </ligand>
</feature>
<evidence type="ECO:0000256" key="15">
    <source>
        <dbReference type="ARBA" id="ARBA00056408"/>
    </source>
</evidence>
<dbReference type="SMART" id="SM00220">
    <property type="entry name" value="S_TKc"/>
    <property type="match status" value="1"/>
</dbReference>
<dbReference type="PROSITE" id="PS50004">
    <property type="entry name" value="C2"/>
    <property type="match status" value="2"/>
</dbReference>
<dbReference type="SMART" id="SM00239">
    <property type="entry name" value="C2"/>
    <property type="match status" value="2"/>
</dbReference>
<keyword evidence="6" id="KW-0479">Metal-binding</keyword>
<feature type="domain" description="C2" evidence="18">
    <location>
        <begin position="903"/>
        <end position="1037"/>
    </location>
</feature>
<dbReference type="InterPro" id="IPR002219">
    <property type="entry name" value="PKC_DAG/PE"/>
</dbReference>
<evidence type="ECO:0000256" key="6">
    <source>
        <dbReference type="ARBA" id="ARBA00022723"/>
    </source>
</evidence>
<dbReference type="Gene3D" id="1.10.510.10">
    <property type="entry name" value="Transferase(Phosphotransferase) domain 1"/>
    <property type="match status" value="1"/>
</dbReference>
<feature type="region of interest" description="Disordered" evidence="17">
    <location>
        <begin position="428"/>
        <end position="473"/>
    </location>
</feature>
<feature type="domain" description="Protein kinase" evidence="19">
    <location>
        <begin position="483"/>
        <end position="743"/>
    </location>
</feature>
<dbReference type="InterPro" id="IPR046349">
    <property type="entry name" value="C1-like_sf"/>
</dbReference>
<accession>A0A8J6LA50</accession>
<dbReference type="Gene3D" id="2.60.40.150">
    <property type="entry name" value="C2 domain"/>
    <property type="match status" value="2"/>
</dbReference>
<dbReference type="PROSITE" id="PS00107">
    <property type="entry name" value="PROTEIN_KINASE_ATP"/>
    <property type="match status" value="1"/>
</dbReference>
<evidence type="ECO:0000256" key="5">
    <source>
        <dbReference type="ARBA" id="ARBA00022679"/>
    </source>
</evidence>
<reference evidence="22" key="1">
    <citation type="journal article" date="2020" name="J Insects Food Feed">
        <title>The yellow mealworm (Tenebrio molitor) genome: a resource for the emerging insects as food and feed industry.</title>
        <authorList>
            <person name="Eriksson T."/>
            <person name="Andere A."/>
            <person name="Kelstrup H."/>
            <person name="Emery V."/>
            <person name="Picard C."/>
        </authorList>
    </citation>
    <scope>NUCLEOTIDE SEQUENCE</scope>
    <source>
        <strain evidence="22">Stoneville</strain>
        <tissue evidence="22">Whole head</tissue>
    </source>
</reference>
<evidence type="ECO:0000259" key="21">
    <source>
        <dbReference type="PROSITE" id="PS51285"/>
    </source>
</evidence>
<evidence type="ECO:0000256" key="11">
    <source>
        <dbReference type="ARBA" id="ARBA00022833"/>
    </source>
</evidence>
<dbReference type="SUPFAM" id="SSF57889">
    <property type="entry name" value="Cysteine-rich domain"/>
    <property type="match status" value="2"/>
</dbReference>
<evidence type="ECO:0000256" key="10">
    <source>
        <dbReference type="ARBA" id="ARBA00022777"/>
    </source>
</evidence>
<dbReference type="FunFam" id="1.10.510.10:FF:000126">
    <property type="entry name" value="Protein kinase C epsilon"/>
    <property type="match status" value="1"/>
</dbReference>
<comment type="catalytic activity">
    <reaction evidence="14">
        <text>L-seryl-[protein] + ATP = O-phospho-L-seryl-[protein] + ADP + H(+)</text>
        <dbReference type="Rhea" id="RHEA:17989"/>
        <dbReference type="Rhea" id="RHEA-COMP:9863"/>
        <dbReference type="Rhea" id="RHEA-COMP:11604"/>
        <dbReference type="ChEBI" id="CHEBI:15378"/>
        <dbReference type="ChEBI" id="CHEBI:29999"/>
        <dbReference type="ChEBI" id="CHEBI:30616"/>
        <dbReference type="ChEBI" id="CHEBI:83421"/>
        <dbReference type="ChEBI" id="CHEBI:456216"/>
        <dbReference type="EC" id="2.7.11.13"/>
    </reaction>
</comment>
<keyword evidence="4" id="KW-0597">Phosphoprotein</keyword>
<dbReference type="PROSITE" id="PS50081">
    <property type="entry name" value="ZF_DAG_PE_2"/>
    <property type="match status" value="2"/>
</dbReference>
<dbReference type="GO" id="GO:0007611">
    <property type="term" value="P:learning or memory"/>
    <property type="evidence" value="ECO:0007669"/>
    <property type="project" value="UniProtKB-ARBA"/>
</dbReference>
<evidence type="ECO:0000256" key="13">
    <source>
        <dbReference type="ARBA" id="ARBA00047272"/>
    </source>
</evidence>
<dbReference type="InterPro" id="IPR017892">
    <property type="entry name" value="Pkinase_C"/>
</dbReference>
<comment type="function">
    <text evidence="15">PKC is activated by diacylglycerol which in turn phosphorylates a range of cellular proteins. PKC also serves as the receptor for phorbol esters, a class of tumor promoters.</text>
</comment>
<feature type="domain" description="AGC-kinase C-terminal" evidence="21">
    <location>
        <begin position="744"/>
        <end position="832"/>
    </location>
</feature>
<dbReference type="FunFam" id="2.60.40.150:FF:000056">
    <property type="entry name" value="Protein kinase C epsilon"/>
    <property type="match status" value="2"/>
</dbReference>
<dbReference type="Pfam" id="PF00069">
    <property type="entry name" value="Pkinase"/>
    <property type="match status" value="1"/>
</dbReference>
<dbReference type="GO" id="GO:0004697">
    <property type="term" value="F:diacylglycerol-dependent serine/threonine kinase activity"/>
    <property type="evidence" value="ECO:0007669"/>
    <property type="project" value="UniProtKB-EC"/>
</dbReference>
<keyword evidence="5" id="KW-0808">Transferase</keyword>
<evidence type="ECO:0000256" key="16">
    <source>
        <dbReference type="PROSITE-ProRule" id="PRU10141"/>
    </source>
</evidence>
<organism evidence="22 23">
    <name type="scientific">Tenebrio molitor</name>
    <name type="common">Yellow mealworm beetle</name>
    <dbReference type="NCBI Taxonomy" id="7067"/>
    <lineage>
        <taxon>Eukaryota</taxon>
        <taxon>Metazoa</taxon>
        <taxon>Ecdysozoa</taxon>
        <taxon>Arthropoda</taxon>
        <taxon>Hexapoda</taxon>
        <taxon>Insecta</taxon>
        <taxon>Pterygota</taxon>
        <taxon>Neoptera</taxon>
        <taxon>Endopterygota</taxon>
        <taxon>Coleoptera</taxon>
        <taxon>Polyphaga</taxon>
        <taxon>Cucujiformia</taxon>
        <taxon>Tenebrionidae</taxon>
        <taxon>Tenebrio</taxon>
    </lineage>
</organism>
<dbReference type="SUPFAM" id="SSF56112">
    <property type="entry name" value="Protein kinase-like (PK-like)"/>
    <property type="match status" value="1"/>
</dbReference>
<keyword evidence="10" id="KW-0418">Kinase</keyword>
<dbReference type="InterPro" id="IPR008271">
    <property type="entry name" value="Ser/Thr_kinase_AS"/>
</dbReference>
<reference evidence="22" key="2">
    <citation type="submission" date="2021-08" db="EMBL/GenBank/DDBJ databases">
        <authorList>
            <person name="Eriksson T."/>
        </authorList>
    </citation>
    <scope>NUCLEOTIDE SEQUENCE</scope>
    <source>
        <strain evidence="22">Stoneville</strain>
        <tissue evidence="22">Whole head</tissue>
    </source>
</reference>
<dbReference type="PROSITE" id="PS00108">
    <property type="entry name" value="PROTEIN_KINASE_ST"/>
    <property type="match status" value="1"/>
</dbReference>
<sequence>MDSRETVPQDINGEVSAAALFIQTDSHNFPTLTNLKCSHLRVDNTVGEGRRLSGCSRYVAAHPIHCECKTGNCGSRRDRDKSRLSIHGGSAVVRACIATKTLIRSSYGIEFRDLVRGVSAGAMFTGTVRIKLCEAQGLRPTDCSKRHNMTFGKAADDQLMDPYVTIDVDDMHLAQSTTRPKTLDPVWNEYFEHGVVNAKTLTMTVFHDAAIPPDVFVANCSMPLEDLQDHDKDIWVNLEPTGKLHLRVDLNHRGDGEKQRQFKERQGFNRRRGAMRRRVHQVNGHKFMATFLRQPTFCSHCRDFIWGLGKQGYQCQVCTCVVHKRCHSLVLTKCPGMKDETSQQSTGFSVNIPHRFVVHNYKRFTFCDHCGSLLYGLFRQGLQCEVCSLNVHKRCQKNVANNCGINLKQMAEILSSIGVSTEKQLPSRIKVVPNTEPQEAPTENAEANREPTHASSESNEEPGAVAEANREQKGPHKIGLDDFNFIKVLGKGSFGKVMLAEKKNTEEIFAIKVLKKDVIIQDDDVDCTMTEKRILALAAKHPFLTALHSCFQTKNRLFFVMEYVNGGDLMFQIQRARKFDEPRAKFYAAEVTLALQFLHKHGVIYRDLKLDNILLDAEGHCKLADFGMCKEGIFEGITTTTFCGTPDYIAPEILQELDYGPSVDWWALGVLMYEMMAGQPPFEADNEEDMYESILHDDVLYPVWLSKEAVNVLKGFMTKNPNKRLGCVVSHGGEAAIKLHPFFKEIDWLALEQKKVKPPFKPRIVSMPRLWESVDAIVSLQKSKKDALNFDTEFTKEEPVLTPVSAEVMNSINQEEFKGFSFTNPNYNPGHLLIAPGIAGPKRAVGLCRCRHLCASPRGRGGDGRSGCSRPRRRPLSIVGAVSRDREFGSAVVVARRPWLLSRSGGVRIAPCPWWCRAFPMFTGTVRVKICEAQGLRPTDCSKRHNMTFGKAADDQLMDPYVTIDVDDTHVAQTTTRQKTLDPVWNEYFEHGVVNAKTLTLTVFHDAAIPPDVFVANCSIPFEDLLNREKDEADFWASTSRGYTKNKSISVLSNSHVKCYWEIFTGVYFQYNNARADPKTTTNTFEKIQNNTPCVILSLHKVLFSLALKFFEESRLAGGHTSLKDLKYANKKKEKIDLGRKCNSGSPVTG</sequence>
<comment type="similarity">
    <text evidence="1">Belongs to the protein kinase superfamily. AGC Ser/Thr protein kinase family. PKC subfamily.</text>
</comment>
<evidence type="ECO:0000256" key="3">
    <source>
        <dbReference type="ARBA" id="ARBA00022527"/>
    </source>
</evidence>
<name>A0A8J6LA50_TENMO</name>
<evidence type="ECO:0000259" key="20">
    <source>
        <dbReference type="PROSITE" id="PS50081"/>
    </source>
</evidence>
<dbReference type="PRINTS" id="PR00008">
    <property type="entry name" value="DAGPEDOMAIN"/>
</dbReference>
<proteinExistence type="inferred from homology"/>
<dbReference type="Pfam" id="PF00168">
    <property type="entry name" value="C2"/>
    <property type="match status" value="2"/>
</dbReference>
<keyword evidence="12 16" id="KW-0067">ATP-binding</keyword>
<dbReference type="Pfam" id="PF00130">
    <property type="entry name" value="C1_1"/>
    <property type="match status" value="2"/>
</dbReference>
<evidence type="ECO:0000259" key="19">
    <source>
        <dbReference type="PROSITE" id="PS50011"/>
    </source>
</evidence>
<comment type="catalytic activity">
    <reaction evidence="13">
        <text>L-threonyl-[protein] + ATP = O-phospho-L-threonyl-[protein] + ADP + H(+)</text>
        <dbReference type="Rhea" id="RHEA:46608"/>
        <dbReference type="Rhea" id="RHEA-COMP:11060"/>
        <dbReference type="Rhea" id="RHEA-COMP:11605"/>
        <dbReference type="ChEBI" id="CHEBI:15378"/>
        <dbReference type="ChEBI" id="CHEBI:30013"/>
        <dbReference type="ChEBI" id="CHEBI:30616"/>
        <dbReference type="ChEBI" id="CHEBI:61977"/>
        <dbReference type="ChEBI" id="CHEBI:456216"/>
        <dbReference type="EC" id="2.7.11.13"/>
    </reaction>
</comment>
<dbReference type="AlphaFoldDB" id="A0A8J6LA50"/>
<keyword evidence="7" id="KW-0677">Repeat</keyword>
<dbReference type="GO" id="GO:0005524">
    <property type="term" value="F:ATP binding"/>
    <property type="evidence" value="ECO:0007669"/>
    <property type="project" value="UniProtKB-UniRule"/>
</dbReference>
<feature type="domain" description="Phorbol-ester/DAG-type" evidence="20">
    <location>
        <begin position="284"/>
        <end position="334"/>
    </location>
</feature>
<dbReference type="InterPro" id="IPR017441">
    <property type="entry name" value="Protein_kinase_ATP_BS"/>
</dbReference>
<dbReference type="Pfam" id="PF00433">
    <property type="entry name" value="Pkinase_C"/>
    <property type="match status" value="1"/>
</dbReference>
<dbReference type="FunFam" id="3.30.60.20:FF:000003">
    <property type="entry name" value="Protein kinase C delta"/>
    <property type="match status" value="1"/>
</dbReference>
<evidence type="ECO:0000256" key="2">
    <source>
        <dbReference type="ARBA" id="ARBA00012429"/>
    </source>
</evidence>
<keyword evidence="9" id="KW-0863">Zinc-finger</keyword>
<dbReference type="Gene3D" id="3.30.200.20">
    <property type="entry name" value="Phosphorylase Kinase, domain 1"/>
    <property type="match status" value="1"/>
</dbReference>
<evidence type="ECO:0000256" key="4">
    <source>
        <dbReference type="ARBA" id="ARBA00022553"/>
    </source>
</evidence>
<feature type="domain" description="Phorbol-ester/DAG-type" evidence="20">
    <location>
        <begin position="353"/>
        <end position="403"/>
    </location>
</feature>
<evidence type="ECO:0000256" key="14">
    <source>
        <dbReference type="ARBA" id="ARBA00047470"/>
    </source>
</evidence>